<dbReference type="GO" id="GO:0046872">
    <property type="term" value="F:metal ion binding"/>
    <property type="evidence" value="ECO:0007669"/>
    <property type="project" value="InterPro"/>
</dbReference>
<evidence type="ECO:0000313" key="4">
    <source>
        <dbReference type="Proteomes" id="UP000193240"/>
    </source>
</evidence>
<dbReference type="AlphaFoldDB" id="A0A1Y2LZT2"/>
<dbReference type="Gene3D" id="3.40.50.1970">
    <property type="match status" value="1"/>
</dbReference>
<keyword evidence="4" id="KW-1185">Reference proteome</keyword>
<evidence type="ECO:0000256" key="1">
    <source>
        <dbReference type="ARBA" id="ARBA00023002"/>
    </source>
</evidence>
<name>A0A1Y2LZT2_EPING</name>
<dbReference type="GO" id="GO:0005739">
    <property type="term" value="C:mitochondrion"/>
    <property type="evidence" value="ECO:0007669"/>
    <property type="project" value="TreeGrafter"/>
</dbReference>
<keyword evidence="1" id="KW-0560">Oxidoreductase</keyword>
<gene>
    <name evidence="3" type="ORF">B5807_07939</name>
</gene>
<evidence type="ECO:0000259" key="2">
    <source>
        <dbReference type="Pfam" id="PF00465"/>
    </source>
</evidence>
<dbReference type="STRING" id="105696.A0A1Y2LZT2"/>
<organism evidence="3 4">
    <name type="scientific">Epicoccum nigrum</name>
    <name type="common">Soil fungus</name>
    <name type="synonym">Epicoccum purpurascens</name>
    <dbReference type="NCBI Taxonomy" id="105696"/>
    <lineage>
        <taxon>Eukaryota</taxon>
        <taxon>Fungi</taxon>
        <taxon>Dikarya</taxon>
        <taxon>Ascomycota</taxon>
        <taxon>Pezizomycotina</taxon>
        <taxon>Dothideomycetes</taxon>
        <taxon>Pleosporomycetidae</taxon>
        <taxon>Pleosporales</taxon>
        <taxon>Pleosporineae</taxon>
        <taxon>Didymellaceae</taxon>
        <taxon>Epicoccum</taxon>
    </lineage>
</organism>
<dbReference type="PANTHER" id="PTHR11496:SF105">
    <property type="entry name" value="REDUCTASE, PUTATIVE (AFU_ORTHOLOGUE AFUA_6G07090)-RELATED"/>
    <property type="match status" value="1"/>
</dbReference>
<dbReference type="InParanoid" id="A0A1Y2LZT2"/>
<dbReference type="InterPro" id="IPR001670">
    <property type="entry name" value="ADH_Fe/GldA"/>
</dbReference>
<evidence type="ECO:0000313" key="3">
    <source>
        <dbReference type="EMBL" id="OSS48488.1"/>
    </source>
</evidence>
<dbReference type="PANTHER" id="PTHR11496">
    <property type="entry name" value="ALCOHOL DEHYDROGENASE"/>
    <property type="match status" value="1"/>
</dbReference>
<dbReference type="Pfam" id="PF00465">
    <property type="entry name" value="Fe-ADH"/>
    <property type="match status" value="1"/>
</dbReference>
<dbReference type="EMBL" id="KZ107846">
    <property type="protein sequence ID" value="OSS48488.1"/>
    <property type="molecule type" value="Genomic_DNA"/>
</dbReference>
<sequence length="184" mass="19781">MTKEAVQAAQDLKADSIVSVGGGSTIGLGKAISIRSGLPHVCIPKTYAGSEMTPILGETMDGTKTTRKDAAIFPEAVIYDVSLTMSLPAKISITSGINAIAHDVEALYAPDKSPIIRLQAKERLLDQLDACRALSGYGMQEIDLDRAASIEVQNQYANPRKVEQGQIRDLLRRAWADELAKADL</sequence>
<dbReference type="Gene3D" id="1.20.1090.10">
    <property type="entry name" value="Dehydroquinate synthase-like - alpha domain"/>
    <property type="match status" value="1"/>
</dbReference>
<dbReference type="SUPFAM" id="SSF56796">
    <property type="entry name" value="Dehydroquinate synthase-like"/>
    <property type="match status" value="1"/>
</dbReference>
<dbReference type="InterPro" id="IPR039697">
    <property type="entry name" value="Alcohol_dehydrogenase_Fe"/>
</dbReference>
<feature type="domain" description="Alcohol dehydrogenase iron-type/glycerol dehydrogenase GldA" evidence="2">
    <location>
        <begin position="2"/>
        <end position="80"/>
    </location>
</feature>
<dbReference type="GO" id="GO:0004022">
    <property type="term" value="F:alcohol dehydrogenase (NAD+) activity"/>
    <property type="evidence" value="ECO:0007669"/>
    <property type="project" value="TreeGrafter"/>
</dbReference>
<reference evidence="3 4" key="1">
    <citation type="journal article" date="2017" name="Genome Announc.">
        <title>Genome sequence of the saprophytic ascomycete Epicoccum nigrum ICMP 19927 strain isolated from New Zealand.</title>
        <authorList>
            <person name="Fokin M."/>
            <person name="Fleetwood D."/>
            <person name="Weir B.S."/>
            <person name="Villas-Boas S.G."/>
        </authorList>
    </citation>
    <scope>NUCLEOTIDE SEQUENCE [LARGE SCALE GENOMIC DNA]</scope>
    <source>
        <strain evidence="3 4">ICMP 19927</strain>
    </source>
</reference>
<accession>A0A1Y2LZT2</accession>
<proteinExistence type="predicted"/>
<protein>
    <recommendedName>
        <fullName evidence="2">Alcohol dehydrogenase iron-type/glycerol dehydrogenase GldA domain-containing protein</fullName>
    </recommendedName>
</protein>
<dbReference type="Proteomes" id="UP000193240">
    <property type="component" value="Unassembled WGS sequence"/>
</dbReference>